<dbReference type="AlphaFoldDB" id="A0A927F0T8"/>
<dbReference type="Pfam" id="PF13560">
    <property type="entry name" value="HTH_31"/>
    <property type="match status" value="1"/>
</dbReference>
<dbReference type="GO" id="GO:0003677">
    <property type="term" value="F:DNA binding"/>
    <property type="evidence" value="ECO:0007669"/>
    <property type="project" value="InterPro"/>
</dbReference>
<dbReference type="SMART" id="SM00530">
    <property type="entry name" value="HTH_XRE"/>
    <property type="match status" value="1"/>
</dbReference>
<name>A0A927F0T8_9ACTN</name>
<dbReference type="CDD" id="cd00093">
    <property type="entry name" value="HTH_XRE"/>
    <property type="match status" value="1"/>
</dbReference>
<proteinExistence type="predicted"/>
<dbReference type="PROSITE" id="PS50943">
    <property type="entry name" value="HTH_CROC1"/>
    <property type="match status" value="1"/>
</dbReference>
<dbReference type="RefSeq" id="WP_191210623.1">
    <property type="nucleotide sequence ID" value="NZ_BAABKL010000050.1"/>
</dbReference>
<comment type="caution">
    <text evidence="2">The sequence shown here is derived from an EMBL/GenBank/DDBJ whole genome shotgun (WGS) entry which is preliminary data.</text>
</comment>
<protein>
    <submittedName>
        <fullName evidence="2">Helix-turn-helix transcriptional regulator</fullName>
    </submittedName>
</protein>
<evidence type="ECO:0000313" key="3">
    <source>
        <dbReference type="Proteomes" id="UP000632289"/>
    </source>
</evidence>
<dbReference type="Proteomes" id="UP000632289">
    <property type="component" value="Unassembled WGS sequence"/>
</dbReference>
<feature type="domain" description="HTH cro/C1-type" evidence="1">
    <location>
        <begin position="16"/>
        <end position="47"/>
    </location>
</feature>
<dbReference type="Gene3D" id="1.10.260.40">
    <property type="entry name" value="lambda repressor-like DNA-binding domains"/>
    <property type="match status" value="1"/>
</dbReference>
<organism evidence="2 3">
    <name type="scientific">Streptomyces chumphonensis</name>
    <dbReference type="NCBI Taxonomy" id="1214925"/>
    <lineage>
        <taxon>Bacteria</taxon>
        <taxon>Bacillati</taxon>
        <taxon>Actinomycetota</taxon>
        <taxon>Actinomycetes</taxon>
        <taxon>Kitasatosporales</taxon>
        <taxon>Streptomycetaceae</taxon>
        <taxon>Streptomyces</taxon>
    </lineage>
</organism>
<gene>
    <name evidence="2" type="ORF">IF129_17470</name>
</gene>
<dbReference type="SUPFAM" id="SSF47413">
    <property type="entry name" value="lambda repressor-like DNA-binding domains"/>
    <property type="match status" value="1"/>
</dbReference>
<accession>A0A927F0T8</accession>
<keyword evidence="3" id="KW-1185">Reference proteome</keyword>
<dbReference type="InterPro" id="IPR001387">
    <property type="entry name" value="Cro/C1-type_HTH"/>
</dbReference>
<evidence type="ECO:0000259" key="1">
    <source>
        <dbReference type="PROSITE" id="PS50943"/>
    </source>
</evidence>
<sequence length="451" mass="48407">MGSEGEPRWSDFGRRLRYWRSRAGLTQAQLGELLGYHHSHISKVERGFRGPPPRFSEAADGLLGTGGELAALWERASAGEAAAQSVPFPVPRTDGRPADVTPELLANWPGALPANGLPCPLHDTAGCPVPPPTYVLVSGRPLPVDVDGVHGLTALLAAFERMTVGRTSVECAPVERTLRTLVERSTQVGRRTALPLLRLAARYAQLAGWLRVLRDQNGLAMSWYGHGLRWADTSGDVTAKVALLFDMSMVARIERDRDAVHAYADALEHAAPARRWVATMASLYRARGEALCGGLGEVERHLGAARGLLDGFGERDRAEAPWLVGAEGRMRLESSAAGALRDVAVLAGDVRAARRAVTAGRASLRALPGHMRPTRTLLTLRLADAHACAGDPDAAVATAGGALDEALAAPRTTIVRELRGLHTRLSGDPRWSGTSSLRDFRERLLTALPPR</sequence>
<dbReference type="EMBL" id="JACXYU010000009">
    <property type="protein sequence ID" value="MBD3933333.1"/>
    <property type="molecule type" value="Genomic_DNA"/>
</dbReference>
<reference evidence="2" key="1">
    <citation type="submission" date="2020-09" db="EMBL/GenBank/DDBJ databases">
        <title>Secondary metabolite and genome analysis of marine Streptomyces chumphonensis KK1-2T.</title>
        <authorList>
            <person name="Phongsopitanun W."/>
            <person name="Kanchanasin P."/>
            <person name="Pittayakhajonwut P."/>
            <person name="Suwanborirux K."/>
            <person name="Tanasupawat S."/>
        </authorList>
    </citation>
    <scope>NUCLEOTIDE SEQUENCE</scope>
    <source>
        <strain evidence="2">KK1-2</strain>
    </source>
</reference>
<dbReference type="InterPro" id="IPR010982">
    <property type="entry name" value="Lambda_DNA-bd_dom_sf"/>
</dbReference>
<evidence type="ECO:0000313" key="2">
    <source>
        <dbReference type="EMBL" id="MBD3933333.1"/>
    </source>
</evidence>